<dbReference type="GO" id="GO:0046983">
    <property type="term" value="F:protein dimerization activity"/>
    <property type="evidence" value="ECO:0007669"/>
    <property type="project" value="InterPro"/>
</dbReference>
<dbReference type="Gene3D" id="2.170.120.12">
    <property type="entry name" value="DNA-directed RNA polymerase, insert domain"/>
    <property type="match status" value="1"/>
</dbReference>
<sequence length="175" mass="20125">MKEIVLRSNLYGVRDASICVKGPRYITAQKILPPSVEIVDTTQPIATLRDPIDFYIELQIKRDRGYHTELRKNSQDGSYPIDAVSMPVRNVNYSIFSCGNGNEKHEILFLEIWTNGSLTPKEALYEASRNLIDLFLPFLHAEEEGTSSLITSGSLLSEQLRYMPLRYNYYLFLFH</sequence>
<evidence type="ECO:0000256" key="1">
    <source>
        <dbReference type="ARBA" id="ARBA00022478"/>
    </source>
</evidence>
<keyword evidence="4" id="KW-0496">Mitochondrion</keyword>
<dbReference type="AlphaFoldDB" id="A0A5J6YEG8"/>
<dbReference type="InterPro" id="IPR036603">
    <property type="entry name" value="RBP11-like"/>
</dbReference>
<accession>A0A5J6YEG8</accession>
<dbReference type="InterPro" id="IPR011262">
    <property type="entry name" value="DNA-dir_RNA_pol_insert"/>
</dbReference>
<keyword evidence="1" id="KW-0240">DNA-directed RNA polymerase</keyword>
<reference evidence="4" key="1">
    <citation type="submission" date="2018-11" db="EMBL/GenBank/DDBJ databases">
        <title>Complete mitochondrial genome sequencing and phylogenetic Analysis of Cynodon dactylon Cynodon transvaalensis.</title>
        <authorList>
            <person name="Huang S."/>
            <person name="Shi Y."/>
            <person name="Jiang S."/>
            <person name="Zhou X."/>
            <person name="Liang J."/>
        </authorList>
    </citation>
    <scope>NUCLEOTIDE SEQUENCE</scope>
</reference>
<gene>
    <name evidence="4" type="primary">ORF175</name>
</gene>
<dbReference type="GO" id="GO:0000428">
    <property type="term" value="C:DNA-directed RNA polymerase complex"/>
    <property type="evidence" value="ECO:0007669"/>
    <property type="project" value="UniProtKB-KW"/>
</dbReference>
<evidence type="ECO:0000259" key="3">
    <source>
        <dbReference type="Pfam" id="PF01000"/>
    </source>
</evidence>
<organism evidence="4">
    <name type="scientific">Cynodon dactylon x Cynodon transvaalensis</name>
    <dbReference type="NCBI Taxonomy" id="1920021"/>
    <lineage>
        <taxon>Eukaryota</taxon>
        <taxon>Viridiplantae</taxon>
        <taxon>Streptophyta</taxon>
        <taxon>Embryophyta</taxon>
        <taxon>Tracheophyta</taxon>
        <taxon>Spermatophyta</taxon>
        <taxon>Magnoliopsida</taxon>
        <taxon>Liliopsida</taxon>
        <taxon>Poales</taxon>
        <taxon>Poaceae</taxon>
        <taxon>PACMAD clade</taxon>
        <taxon>Chloridoideae</taxon>
        <taxon>Cynodonteae</taxon>
        <taxon>Eleusininae</taxon>
        <taxon>Cynodon</taxon>
    </lineage>
</organism>
<dbReference type="EMBL" id="MK175054">
    <property type="protein sequence ID" value="QFO90884.1"/>
    <property type="molecule type" value="Genomic_DNA"/>
</dbReference>
<name>A0A5J6YEG8_9POAL</name>
<feature type="domain" description="DNA-directed RNA polymerase insert" evidence="3">
    <location>
        <begin position="16"/>
        <end position="84"/>
    </location>
</feature>
<keyword evidence="2" id="KW-0804">Transcription</keyword>
<evidence type="ECO:0000313" key="4">
    <source>
        <dbReference type="EMBL" id="QFO90884.1"/>
    </source>
</evidence>
<dbReference type="SUPFAM" id="SSF56553">
    <property type="entry name" value="Insert subdomain of RNA polymerase alpha subunit"/>
    <property type="match status" value="1"/>
</dbReference>
<proteinExistence type="predicted"/>
<dbReference type="GO" id="GO:0003899">
    <property type="term" value="F:DNA-directed RNA polymerase activity"/>
    <property type="evidence" value="ECO:0007669"/>
    <property type="project" value="InterPro"/>
</dbReference>
<dbReference type="GO" id="GO:0006351">
    <property type="term" value="P:DNA-templated transcription"/>
    <property type="evidence" value="ECO:0007669"/>
    <property type="project" value="InterPro"/>
</dbReference>
<dbReference type="SUPFAM" id="SSF55257">
    <property type="entry name" value="RBP11-like subunits of RNA polymerase"/>
    <property type="match status" value="1"/>
</dbReference>
<dbReference type="Gene3D" id="3.30.1360.10">
    <property type="entry name" value="RNA polymerase, RBP11-like subunit"/>
    <property type="match status" value="1"/>
</dbReference>
<dbReference type="InterPro" id="IPR036643">
    <property type="entry name" value="RNApol_insert_sf"/>
</dbReference>
<dbReference type="Pfam" id="PF01000">
    <property type="entry name" value="RNA_pol_A_bac"/>
    <property type="match status" value="1"/>
</dbReference>
<geneLocation type="mitochondrion" evidence="4"/>
<protein>
    <recommendedName>
        <fullName evidence="3">DNA-directed RNA polymerase insert domain-containing protein</fullName>
    </recommendedName>
</protein>
<evidence type="ECO:0000256" key="2">
    <source>
        <dbReference type="ARBA" id="ARBA00023163"/>
    </source>
</evidence>